<protein>
    <submittedName>
        <fullName evidence="1">Uncharacterized protein</fullName>
    </submittedName>
</protein>
<feature type="non-terminal residue" evidence="1">
    <location>
        <position position="1"/>
    </location>
</feature>
<gene>
    <name evidence="1" type="ORF">ANCDUO_18197</name>
</gene>
<keyword evidence="2" id="KW-1185">Reference proteome</keyword>
<evidence type="ECO:0000313" key="2">
    <source>
        <dbReference type="Proteomes" id="UP000054047"/>
    </source>
</evidence>
<organism evidence="1 2">
    <name type="scientific">Ancylostoma duodenale</name>
    <dbReference type="NCBI Taxonomy" id="51022"/>
    <lineage>
        <taxon>Eukaryota</taxon>
        <taxon>Metazoa</taxon>
        <taxon>Ecdysozoa</taxon>
        <taxon>Nematoda</taxon>
        <taxon>Chromadorea</taxon>
        <taxon>Rhabditida</taxon>
        <taxon>Rhabditina</taxon>
        <taxon>Rhabditomorpha</taxon>
        <taxon>Strongyloidea</taxon>
        <taxon>Ancylostomatidae</taxon>
        <taxon>Ancylostomatinae</taxon>
        <taxon>Ancylostoma</taxon>
    </lineage>
</organism>
<accession>A0A0C2G3S2</accession>
<evidence type="ECO:0000313" key="1">
    <source>
        <dbReference type="EMBL" id="KIH51711.1"/>
    </source>
</evidence>
<dbReference type="AlphaFoldDB" id="A0A0C2G3S2"/>
<proteinExistence type="predicted"/>
<dbReference type="EMBL" id="KN745697">
    <property type="protein sequence ID" value="KIH51711.1"/>
    <property type="molecule type" value="Genomic_DNA"/>
</dbReference>
<sequence>LCVDDRDSVNFGKFVFIHSRKALEQLRAAYGREAAPEVSQLQDALRRLAYEWVMSSLLDAWRQDLEPHKPYWCQQASADYRTLYQEACNHYTHLQLHGGGERGSRTRHINDVNLFWSTLTTQLICEKGQKPKFESCSKSRQDVT</sequence>
<dbReference type="Proteomes" id="UP000054047">
    <property type="component" value="Unassembled WGS sequence"/>
</dbReference>
<name>A0A0C2G3S2_9BILA</name>
<dbReference type="OrthoDB" id="2133190at2759"/>
<reference evidence="1 2" key="1">
    <citation type="submission" date="2013-12" db="EMBL/GenBank/DDBJ databases">
        <title>Draft genome of the parsitic nematode Ancylostoma duodenale.</title>
        <authorList>
            <person name="Mitreva M."/>
        </authorList>
    </citation>
    <scope>NUCLEOTIDE SEQUENCE [LARGE SCALE GENOMIC DNA]</scope>
    <source>
        <strain evidence="1 2">Zhejiang</strain>
    </source>
</reference>